<keyword evidence="2" id="KW-1185">Reference proteome</keyword>
<organism evidence="1 2">
    <name type="scientific">Armillaria gallica</name>
    <name type="common">Bulbous honey fungus</name>
    <name type="synonym">Armillaria bulbosa</name>
    <dbReference type="NCBI Taxonomy" id="47427"/>
    <lineage>
        <taxon>Eukaryota</taxon>
        <taxon>Fungi</taxon>
        <taxon>Dikarya</taxon>
        <taxon>Basidiomycota</taxon>
        <taxon>Agaricomycotina</taxon>
        <taxon>Agaricomycetes</taxon>
        <taxon>Agaricomycetidae</taxon>
        <taxon>Agaricales</taxon>
        <taxon>Marasmiineae</taxon>
        <taxon>Physalacriaceae</taxon>
        <taxon>Armillaria</taxon>
    </lineage>
</organism>
<sequence length="336" mass="38612">MLDSYNQHWFGGTIPDERITLEERITDLSRDLPAMPLWDGSYPACAPDNCPMVDILDGVGPMNDNPTNDRKSLNSVQTARLFMERQNRRLCHPGRLPAWLNRFGLTYKQDNSFRGMYGLGFTYDPCTNTMYTDREAVEAAQALAEGLEYSPTDTTTTQPNPRGFLMNIQEVQETVTYIHMRQPGWQSTLRLISEFNRISEAIVLRYRDLAMHKVIESFERDHMLQDLRQGMRRPYFIELDDRYQVTSRGSMANRAGLPDPVNGTLDDWCQYTAHHFCPGGMNPAGGIIMDTSHCISYTSVWGMVLLRVLHPTGAKNYYGRYLAGIIFRPRFYSDYI</sequence>
<dbReference type="AlphaFoldDB" id="A0A2H3E1B9"/>
<evidence type="ECO:0000313" key="2">
    <source>
        <dbReference type="Proteomes" id="UP000217790"/>
    </source>
</evidence>
<evidence type="ECO:0000313" key="1">
    <source>
        <dbReference type="EMBL" id="PBK93506.1"/>
    </source>
</evidence>
<dbReference type="OMA" id="NTRAWDE"/>
<dbReference type="InParanoid" id="A0A2H3E1B9"/>
<protein>
    <submittedName>
        <fullName evidence="1">Uncharacterized protein</fullName>
    </submittedName>
</protein>
<reference evidence="2" key="1">
    <citation type="journal article" date="2017" name="Nat. Ecol. Evol.">
        <title>Genome expansion and lineage-specific genetic innovations in the forest pathogenic fungi Armillaria.</title>
        <authorList>
            <person name="Sipos G."/>
            <person name="Prasanna A.N."/>
            <person name="Walter M.C."/>
            <person name="O'Connor E."/>
            <person name="Balint B."/>
            <person name="Krizsan K."/>
            <person name="Kiss B."/>
            <person name="Hess J."/>
            <person name="Varga T."/>
            <person name="Slot J."/>
            <person name="Riley R."/>
            <person name="Boka B."/>
            <person name="Rigling D."/>
            <person name="Barry K."/>
            <person name="Lee J."/>
            <person name="Mihaltcheva S."/>
            <person name="LaButti K."/>
            <person name="Lipzen A."/>
            <person name="Waldron R."/>
            <person name="Moloney N.M."/>
            <person name="Sperisen C."/>
            <person name="Kredics L."/>
            <person name="Vagvoelgyi C."/>
            <person name="Patrignani A."/>
            <person name="Fitzpatrick D."/>
            <person name="Nagy I."/>
            <person name="Doyle S."/>
            <person name="Anderson J.B."/>
            <person name="Grigoriev I.V."/>
            <person name="Gueldener U."/>
            <person name="Muensterkoetter M."/>
            <person name="Nagy L.G."/>
        </authorList>
    </citation>
    <scope>NUCLEOTIDE SEQUENCE [LARGE SCALE GENOMIC DNA]</scope>
    <source>
        <strain evidence="2">Ar21-2</strain>
    </source>
</reference>
<dbReference type="OrthoDB" id="10472133at2759"/>
<dbReference type="EMBL" id="KZ293656">
    <property type="protein sequence ID" value="PBK93506.1"/>
    <property type="molecule type" value="Genomic_DNA"/>
</dbReference>
<dbReference type="Proteomes" id="UP000217790">
    <property type="component" value="Unassembled WGS sequence"/>
</dbReference>
<gene>
    <name evidence="1" type="ORF">ARMGADRAFT_1079818</name>
</gene>
<proteinExistence type="predicted"/>
<name>A0A2H3E1B9_ARMGA</name>
<accession>A0A2H3E1B9</accession>